<dbReference type="Proteomes" id="UP001381693">
    <property type="component" value="Unassembled WGS sequence"/>
</dbReference>
<sequence length="266" mass="29155">MKAASEYGLVLHYEKCEILKDSIEFYGVVRSKDGIKLISRIVTILIIVVRKNRDLCLSLCISFSRAPQPRVESVTASPTTVGEDITVSCVVSHWTAQVLFIHNGNAVDPSIAFRYSVRQQSHGRRGPNTITHTLIIKDATRTDSGVVECFINFEVFGATNITVTGTDDPSSFGKPNFSLSPGRIVELRGPDMVETGSTLSLVCLISPVIQQQDAVLVHDVFLLFVGGIKITEDPRIQIHTDNGEDGSRAIYITIREVTNLNIALLG</sequence>
<protein>
    <recommendedName>
        <fullName evidence="1">Ig-like domain-containing protein</fullName>
    </recommendedName>
</protein>
<dbReference type="PROSITE" id="PS50835">
    <property type="entry name" value="IG_LIKE"/>
    <property type="match status" value="1"/>
</dbReference>
<proteinExistence type="predicted"/>
<dbReference type="SMART" id="SM00409">
    <property type="entry name" value="IG"/>
    <property type="match status" value="1"/>
</dbReference>
<dbReference type="InterPro" id="IPR036179">
    <property type="entry name" value="Ig-like_dom_sf"/>
</dbReference>
<dbReference type="InterPro" id="IPR003599">
    <property type="entry name" value="Ig_sub"/>
</dbReference>
<dbReference type="Gene3D" id="2.60.40.10">
    <property type="entry name" value="Immunoglobulins"/>
    <property type="match status" value="1"/>
</dbReference>
<comment type="caution">
    <text evidence="2">The sequence shown here is derived from an EMBL/GenBank/DDBJ whole genome shotgun (WGS) entry which is preliminary data.</text>
</comment>
<evidence type="ECO:0000313" key="2">
    <source>
        <dbReference type="EMBL" id="KAK7083146.1"/>
    </source>
</evidence>
<dbReference type="InterPro" id="IPR007110">
    <property type="entry name" value="Ig-like_dom"/>
</dbReference>
<dbReference type="AlphaFoldDB" id="A0AAN8XFD3"/>
<accession>A0AAN8XFD3</accession>
<dbReference type="SUPFAM" id="SSF48726">
    <property type="entry name" value="Immunoglobulin"/>
    <property type="match status" value="1"/>
</dbReference>
<name>A0AAN8XFD3_HALRR</name>
<evidence type="ECO:0000259" key="1">
    <source>
        <dbReference type="PROSITE" id="PS50835"/>
    </source>
</evidence>
<keyword evidence="3" id="KW-1185">Reference proteome</keyword>
<evidence type="ECO:0000313" key="3">
    <source>
        <dbReference type="Proteomes" id="UP001381693"/>
    </source>
</evidence>
<feature type="domain" description="Ig-like" evidence="1">
    <location>
        <begin position="69"/>
        <end position="164"/>
    </location>
</feature>
<gene>
    <name evidence="2" type="ORF">SK128_019876</name>
</gene>
<reference evidence="2 3" key="1">
    <citation type="submission" date="2023-11" db="EMBL/GenBank/DDBJ databases">
        <title>Halocaridina rubra genome assembly.</title>
        <authorList>
            <person name="Smith C."/>
        </authorList>
    </citation>
    <scope>NUCLEOTIDE SEQUENCE [LARGE SCALE GENOMIC DNA]</scope>
    <source>
        <strain evidence="2">EP-1</strain>
        <tissue evidence="2">Whole</tissue>
    </source>
</reference>
<dbReference type="EMBL" id="JAXCGZ010003798">
    <property type="protein sequence ID" value="KAK7083146.1"/>
    <property type="molecule type" value="Genomic_DNA"/>
</dbReference>
<organism evidence="2 3">
    <name type="scientific">Halocaridina rubra</name>
    <name type="common">Hawaiian red shrimp</name>
    <dbReference type="NCBI Taxonomy" id="373956"/>
    <lineage>
        <taxon>Eukaryota</taxon>
        <taxon>Metazoa</taxon>
        <taxon>Ecdysozoa</taxon>
        <taxon>Arthropoda</taxon>
        <taxon>Crustacea</taxon>
        <taxon>Multicrustacea</taxon>
        <taxon>Malacostraca</taxon>
        <taxon>Eumalacostraca</taxon>
        <taxon>Eucarida</taxon>
        <taxon>Decapoda</taxon>
        <taxon>Pleocyemata</taxon>
        <taxon>Caridea</taxon>
        <taxon>Atyoidea</taxon>
        <taxon>Atyidae</taxon>
        <taxon>Halocaridina</taxon>
    </lineage>
</organism>
<dbReference type="InterPro" id="IPR013783">
    <property type="entry name" value="Ig-like_fold"/>
</dbReference>